<evidence type="ECO:0000256" key="6">
    <source>
        <dbReference type="RuleBase" id="RU361200"/>
    </source>
</evidence>
<dbReference type="NCBIfam" id="NF004680">
    <property type="entry name" value="PRK06019.1-6"/>
    <property type="match status" value="1"/>
</dbReference>
<dbReference type="InterPro" id="IPR005875">
    <property type="entry name" value="PurK"/>
</dbReference>
<keyword evidence="3 5" id="KW-0658">Purine biosynthesis</keyword>
<feature type="binding site" evidence="5">
    <location>
        <position position="96"/>
    </location>
    <ligand>
        <name>ATP</name>
        <dbReference type="ChEBI" id="CHEBI:30616"/>
    </ligand>
</feature>
<evidence type="ECO:0000256" key="5">
    <source>
        <dbReference type="HAMAP-Rule" id="MF_01928"/>
    </source>
</evidence>
<dbReference type="GO" id="GO:0005829">
    <property type="term" value="C:cytosol"/>
    <property type="evidence" value="ECO:0007669"/>
    <property type="project" value="TreeGrafter"/>
</dbReference>
<dbReference type="GO" id="GO:0046872">
    <property type="term" value="F:metal ion binding"/>
    <property type="evidence" value="ECO:0007669"/>
    <property type="project" value="InterPro"/>
</dbReference>
<evidence type="ECO:0000256" key="3">
    <source>
        <dbReference type="ARBA" id="ARBA00022755"/>
    </source>
</evidence>
<name>A0A6N9YH77_9ACTN</name>
<dbReference type="GO" id="GO:0006189">
    <property type="term" value="P:'de novo' IMP biosynthetic process"/>
    <property type="evidence" value="ECO:0007669"/>
    <property type="project" value="UniProtKB-UniRule"/>
</dbReference>
<dbReference type="RefSeq" id="WP_163816987.1">
    <property type="nucleotide sequence ID" value="NZ_JAAGOB010000002.1"/>
</dbReference>
<dbReference type="PANTHER" id="PTHR11609">
    <property type="entry name" value="PURINE BIOSYNTHESIS PROTEIN 6/7, PUR6/7"/>
    <property type="match status" value="1"/>
</dbReference>
<comment type="caution">
    <text evidence="8">The sequence shown here is derived from an EMBL/GenBank/DDBJ whole genome shotgun (WGS) entry which is preliminary data.</text>
</comment>
<dbReference type="EMBL" id="JAAGOB010000002">
    <property type="protein sequence ID" value="NED94324.1"/>
    <property type="molecule type" value="Genomic_DNA"/>
</dbReference>
<feature type="binding site" evidence="5">
    <location>
        <begin position="172"/>
        <end position="175"/>
    </location>
    <ligand>
        <name>ATP</name>
        <dbReference type="ChEBI" id="CHEBI:30616"/>
    </ligand>
</feature>
<comment type="similarity">
    <text evidence="5 6">Belongs to the PurK/PurT family.</text>
</comment>
<feature type="binding site" evidence="5">
    <location>
        <begin position="258"/>
        <end position="259"/>
    </location>
    <ligand>
        <name>ATP</name>
        <dbReference type="ChEBI" id="CHEBI:30616"/>
    </ligand>
</feature>
<dbReference type="InterPro" id="IPR040686">
    <property type="entry name" value="PurK_C"/>
</dbReference>
<dbReference type="InterPro" id="IPR016185">
    <property type="entry name" value="PreATP-grasp_dom_sf"/>
</dbReference>
<dbReference type="GO" id="GO:0034028">
    <property type="term" value="F:5-(carboxyamino)imidazole ribonucleotide synthase activity"/>
    <property type="evidence" value="ECO:0007669"/>
    <property type="project" value="UniProtKB-UniRule"/>
</dbReference>
<evidence type="ECO:0000313" key="9">
    <source>
        <dbReference type="Proteomes" id="UP000469185"/>
    </source>
</evidence>
<dbReference type="HAMAP" id="MF_01928">
    <property type="entry name" value="PurK"/>
    <property type="match status" value="1"/>
</dbReference>
<evidence type="ECO:0000313" key="8">
    <source>
        <dbReference type="EMBL" id="NED94324.1"/>
    </source>
</evidence>
<proteinExistence type="inferred from homology"/>
<dbReference type="UniPathway" id="UPA00074">
    <property type="reaction ID" value="UER00942"/>
</dbReference>
<evidence type="ECO:0000256" key="4">
    <source>
        <dbReference type="ARBA" id="ARBA00022840"/>
    </source>
</evidence>
<feature type="binding site" evidence="5">
    <location>
        <position position="180"/>
    </location>
    <ligand>
        <name>ATP</name>
        <dbReference type="ChEBI" id="CHEBI:30616"/>
    </ligand>
</feature>
<dbReference type="Gene3D" id="3.30.1490.20">
    <property type="entry name" value="ATP-grasp fold, A domain"/>
    <property type="match status" value="1"/>
</dbReference>
<dbReference type="InterPro" id="IPR011761">
    <property type="entry name" value="ATP-grasp"/>
</dbReference>
<gene>
    <name evidence="5 6" type="primary">purK</name>
    <name evidence="8" type="ORF">G1H11_03260</name>
</gene>
<organism evidence="8 9">
    <name type="scientific">Phytoactinopolyspora alkaliphila</name>
    <dbReference type="NCBI Taxonomy" id="1783498"/>
    <lineage>
        <taxon>Bacteria</taxon>
        <taxon>Bacillati</taxon>
        <taxon>Actinomycetota</taxon>
        <taxon>Actinomycetes</taxon>
        <taxon>Jiangellales</taxon>
        <taxon>Jiangellaceae</taxon>
        <taxon>Phytoactinopolyspora</taxon>
    </lineage>
</organism>
<keyword evidence="4 5" id="KW-0067">ATP-binding</keyword>
<dbReference type="SUPFAM" id="SSF56059">
    <property type="entry name" value="Glutathione synthetase ATP-binding domain-like"/>
    <property type="match status" value="1"/>
</dbReference>
<evidence type="ECO:0000256" key="2">
    <source>
        <dbReference type="ARBA" id="ARBA00022741"/>
    </source>
</evidence>
<protein>
    <recommendedName>
        <fullName evidence="5 6">N5-carboxyaminoimidazole ribonucleotide synthase</fullName>
        <shortName evidence="5 6">N5-CAIR synthase</shortName>
        <ecNumber evidence="5 6">6.3.4.18</ecNumber>
    </recommendedName>
    <alternativeName>
        <fullName evidence="5 6">5-(carboxyamino)imidazole ribonucleotide synthetase</fullName>
    </alternativeName>
</protein>
<dbReference type="PANTHER" id="PTHR11609:SF5">
    <property type="entry name" value="PHOSPHORIBOSYLAMINOIMIDAZOLE CARBOXYLASE"/>
    <property type="match status" value="1"/>
</dbReference>
<dbReference type="InterPro" id="IPR011054">
    <property type="entry name" value="Rudment_hybrid_motif"/>
</dbReference>
<dbReference type="NCBIfam" id="TIGR01161">
    <property type="entry name" value="purK"/>
    <property type="match status" value="1"/>
</dbReference>
<keyword evidence="9" id="KW-1185">Reference proteome</keyword>
<dbReference type="Pfam" id="PF17769">
    <property type="entry name" value="PurK_C"/>
    <property type="match status" value="1"/>
</dbReference>
<dbReference type="Gene3D" id="3.40.50.20">
    <property type="match status" value="1"/>
</dbReference>
<dbReference type="NCBIfam" id="NF004679">
    <property type="entry name" value="PRK06019.1-5"/>
    <property type="match status" value="1"/>
</dbReference>
<dbReference type="GO" id="GO:0005524">
    <property type="term" value="F:ATP binding"/>
    <property type="evidence" value="ECO:0007669"/>
    <property type="project" value="UniProtKB-UniRule"/>
</dbReference>
<dbReference type="InterPro" id="IPR003135">
    <property type="entry name" value="ATP-grasp_carboxylate-amine"/>
</dbReference>
<comment type="subunit">
    <text evidence="5 6">Homodimer.</text>
</comment>
<dbReference type="Proteomes" id="UP000469185">
    <property type="component" value="Unassembled WGS sequence"/>
</dbReference>
<dbReference type="GO" id="GO:0004638">
    <property type="term" value="F:phosphoribosylaminoimidazole carboxylase activity"/>
    <property type="evidence" value="ECO:0007669"/>
    <property type="project" value="InterPro"/>
</dbReference>
<dbReference type="InterPro" id="IPR013815">
    <property type="entry name" value="ATP_grasp_subdomain_1"/>
</dbReference>
<sequence>MVGGGQLARMTQPAAVALGVRLAVLAADAGESAAQVVREPVVADEKALEDLTSFAKSCDVLTFDHEHVPPAHLKALEAAGVVVRPGTNALLHAQDKGAMRERLSAMGIACPRYRVVADPGEVARFVVEHGGHAVLKTTRGGYDGKGVWLIDTDTAPEVVAEPFRAGVPVLAEERVNYARELSAVVARSPHGQAVAYPVVESVQKAGICVEVVAPAPGMPSERAVEAQRTALRIAAELGVVGVLAVEMFETTEGELLVNELAMRPHNSGHWSIDGAVTSQFENHLRAVLDLPLGSPDARAPYTVMVNILGGDLPDVYPAYRHVMARDSGLKVHWYGKAVRPGRKVGHVTAYGDDLASLRERAWHAADYIRGDIDE</sequence>
<dbReference type="EC" id="6.3.4.18" evidence="5 6"/>
<comment type="function">
    <text evidence="6">Catalyzes the ATP-dependent conversion of 5-aminoimidazole ribonucleotide (AIR) and HCO(3)- to N5-carboxyaminoimidazole ribonucleotide (N5-CAIR).</text>
</comment>
<comment type="function">
    <text evidence="5">Catalyzes the ATP-dependent conversion of 5-aminoimidazole ribonucleotide (AIR) and HCO(3)(-) to N5-carboxyaminoimidazole ribonucleotide (N5-CAIR).</text>
</comment>
<evidence type="ECO:0000256" key="1">
    <source>
        <dbReference type="ARBA" id="ARBA00022598"/>
    </source>
</evidence>
<dbReference type="SUPFAM" id="SSF51246">
    <property type="entry name" value="Rudiment single hybrid motif"/>
    <property type="match status" value="1"/>
</dbReference>
<comment type="catalytic activity">
    <reaction evidence="5 6">
        <text>5-amino-1-(5-phospho-beta-D-ribosyl)imidazole + hydrogencarbonate + ATP = 5-carboxyamino-1-(5-phospho-D-ribosyl)imidazole + ADP + phosphate + 2 H(+)</text>
        <dbReference type="Rhea" id="RHEA:19317"/>
        <dbReference type="ChEBI" id="CHEBI:15378"/>
        <dbReference type="ChEBI" id="CHEBI:17544"/>
        <dbReference type="ChEBI" id="CHEBI:30616"/>
        <dbReference type="ChEBI" id="CHEBI:43474"/>
        <dbReference type="ChEBI" id="CHEBI:58730"/>
        <dbReference type="ChEBI" id="CHEBI:137981"/>
        <dbReference type="ChEBI" id="CHEBI:456216"/>
        <dbReference type="EC" id="6.3.4.18"/>
    </reaction>
</comment>
<dbReference type="AlphaFoldDB" id="A0A6N9YH77"/>
<keyword evidence="2 5" id="KW-0547">Nucleotide-binding</keyword>
<dbReference type="SUPFAM" id="SSF52440">
    <property type="entry name" value="PreATP-grasp domain"/>
    <property type="match status" value="1"/>
</dbReference>
<feature type="binding site" evidence="5">
    <location>
        <position position="136"/>
    </location>
    <ligand>
        <name>ATP</name>
        <dbReference type="ChEBI" id="CHEBI:30616"/>
    </ligand>
</feature>
<evidence type="ECO:0000259" key="7">
    <source>
        <dbReference type="PROSITE" id="PS50975"/>
    </source>
</evidence>
<feature type="domain" description="ATP-grasp" evidence="7">
    <location>
        <begin position="100"/>
        <end position="288"/>
    </location>
</feature>
<keyword evidence="1 5" id="KW-0436">Ligase</keyword>
<dbReference type="InterPro" id="IPR054350">
    <property type="entry name" value="PurT/PurK_preATP-grasp"/>
</dbReference>
<dbReference type="PROSITE" id="PS50975">
    <property type="entry name" value="ATP_GRASP"/>
    <property type="match status" value="1"/>
</dbReference>
<dbReference type="Gene3D" id="3.30.470.20">
    <property type="entry name" value="ATP-grasp fold, B domain"/>
    <property type="match status" value="1"/>
</dbReference>
<comment type="caution">
    <text evidence="5">Lacks conserved residue(s) required for the propagation of feature annotation.</text>
</comment>
<accession>A0A6N9YH77</accession>
<comment type="pathway">
    <text evidence="5 6">Purine metabolism; IMP biosynthesis via de novo pathway; 5-amino-1-(5-phospho-D-ribosyl)imidazole-4-carboxylate from 5-amino-1-(5-phospho-D-ribosyl)imidazole (N5-CAIR route): step 1/2.</text>
</comment>
<dbReference type="Pfam" id="PF02222">
    <property type="entry name" value="ATP-grasp"/>
    <property type="match status" value="1"/>
</dbReference>
<reference evidence="8 9" key="1">
    <citation type="submission" date="2020-02" db="EMBL/GenBank/DDBJ databases">
        <authorList>
            <person name="Li X.-J."/>
            <person name="Feng X.-M."/>
        </authorList>
    </citation>
    <scope>NUCLEOTIDE SEQUENCE [LARGE SCALE GENOMIC DNA]</scope>
    <source>
        <strain evidence="8 9">CGMCC 4.7225</strain>
    </source>
</reference>
<dbReference type="FunFam" id="3.30.470.20:FF:000029">
    <property type="entry name" value="N5-carboxyaminoimidazole ribonucleotide synthase"/>
    <property type="match status" value="1"/>
</dbReference>
<dbReference type="Pfam" id="PF22660">
    <property type="entry name" value="RS_preATP-grasp-like"/>
    <property type="match status" value="1"/>
</dbReference>